<keyword evidence="6 8" id="KW-0472">Membrane</keyword>
<dbReference type="EMBL" id="JAGTXB010000003">
    <property type="protein sequence ID" value="MBS0027219.1"/>
    <property type="molecule type" value="Genomic_DNA"/>
</dbReference>
<evidence type="ECO:0000256" key="5">
    <source>
        <dbReference type="ARBA" id="ARBA00023077"/>
    </source>
</evidence>
<feature type="domain" description="TonB-dependent receptor plug" evidence="12">
    <location>
        <begin position="154"/>
        <end position="284"/>
    </location>
</feature>
<evidence type="ECO:0000256" key="2">
    <source>
        <dbReference type="ARBA" id="ARBA00022448"/>
    </source>
</evidence>
<evidence type="ECO:0000313" key="13">
    <source>
        <dbReference type="EMBL" id="MBS0027219.1"/>
    </source>
</evidence>
<dbReference type="InterPro" id="IPR012910">
    <property type="entry name" value="Plug_dom"/>
</dbReference>
<evidence type="ECO:0000256" key="8">
    <source>
        <dbReference type="PROSITE-ProRule" id="PRU01360"/>
    </source>
</evidence>
<evidence type="ECO:0000256" key="9">
    <source>
        <dbReference type="RuleBase" id="RU003357"/>
    </source>
</evidence>
<keyword evidence="2 8" id="KW-0813">Transport</keyword>
<evidence type="ECO:0000256" key="3">
    <source>
        <dbReference type="ARBA" id="ARBA00022452"/>
    </source>
</evidence>
<keyword evidence="4 8" id="KW-0812">Transmembrane</keyword>
<evidence type="ECO:0000313" key="14">
    <source>
        <dbReference type="Proteomes" id="UP000676386"/>
    </source>
</evidence>
<keyword evidence="14" id="KW-1185">Reference proteome</keyword>
<dbReference type="RefSeq" id="WP_211972324.1">
    <property type="nucleotide sequence ID" value="NZ_JAGTXB010000003.1"/>
</dbReference>
<evidence type="ECO:0000256" key="1">
    <source>
        <dbReference type="ARBA" id="ARBA00004571"/>
    </source>
</evidence>
<dbReference type="Gene3D" id="2.170.130.10">
    <property type="entry name" value="TonB-dependent receptor, plug domain"/>
    <property type="match status" value="1"/>
</dbReference>
<dbReference type="InterPro" id="IPR037066">
    <property type="entry name" value="Plug_dom_sf"/>
</dbReference>
<name>A0ABS5IW90_9BACT</name>
<organism evidence="13 14">
    <name type="scientific">Chitinophaga hostae</name>
    <dbReference type="NCBI Taxonomy" id="2831022"/>
    <lineage>
        <taxon>Bacteria</taxon>
        <taxon>Pseudomonadati</taxon>
        <taxon>Bacteroidota</taxon>
        <taxon>Chitinophagia</taxon>
        <taxon>Chitinophagales</taxon>
        <taxon>Chitinophagaceae</taxon>
        <taxon>Chitinophaga</taxon>
    </lineage>
</organism>
<dbReference type="InterPro" id="IPR039426">
    <property type="entry name" value="TonB-dep_rcpt-like"/>
</dbReference>
<dbReference type="NCBIfam" id="TIGR04057">
    <property type="entry name" value="SusC_RagA_signa"/>
    <property type="match status" value="1"/>
</dbReference>
<dbReference type="InterPro" id="IPR000531">
    <property type="entry name" value="Beta-barrel_TonB"/>
</dbReference>
<sequence>MKNVICLAGLLLILSNAVLNAQEGISGKKINFETGKTTAAKAVEEFFKKNRLEHSFSPEHLKLFTIEGVKCVNVDAVTCLRTMLHGLPFEVLSRDKAFIIIRYKEGMNTAGLSEDNLHLLESDTLKKKLALSGEKPQKIDEIILNGGYYKVKDRERTGSISKVTAREIQNQPVTNVLSAIQGRMSGVNITQGSGVPGGGFDIQIRGRNSLRTISNSDIDGNQPLYVVDGIPIGGKMTSLYSGVALPGANINPLNSINPGDIESIEILKDADATAIYGSRGANGVVLITTKKGKSGRLGLQFNTSYALSHVLSNLHMMNTQQYLDMRKKAFANDGITNYPATAYDVNGTWDQNRYTDWPKRLIGNTATTSNSQLSLSGGSKTTTFLLSLGHNEQTTAFMKDFKYKSNTISTSISHQSEDKRFQLSVSNLFSVQKNNVLRTDMTRQAYFLPPNAPELYNADGSVNWEHNTFTNPVALFNSTYGNESKQVLINVNAAYEVIPRLRIKLNGGINYQTFNETALQPNTMYNPSFALGQSSATSKASQSNQDRISFILEPQLNWVYKKESHELDVLIGATLQSEDSKQASMTGIGFESNAFIQNIGAAQTKIISDQLQSEYRYAAIFGRLNYQYKNKYILNITGRRDGSSRFGPNKRFANFGAVGAAWLFSKEPFLSEAKWLSFGKLRGSFGTAGSDNIGDYGYLDTYIVSPSSVYNGTTGLLSSRLYNPDYSWEKTRKLEMALELGLLGNKLNVTAAWYRNRSSNQLVGYQLPAVTGFGSVLANLDATVENTGLEFEASARPLSSGSLQWETGFNISFPRNKLISFPGLEGSTYANQYVIGQPTSIVKVYHLEGIDPKTGQYQFTDFNGDGKISSPDDSQVIENVGVRYFGGWSNTLKYKNWDLSFLVQFVKQRNRNYNYIMPVPGSMNNQPVEVMNVWSSENPNGFYMPYHSGSSSSHILFQNSDAAISDASFIRLKNVQLGYRIPLQHSVFKDVKIYFQGQNLVTLTRYFGIDPEFLFMGFLPPLRTFSFGLQFNL</sequence>
<proteinExistence type="inferred from homology"/>
<dbReference type="InterPro" id="IPR023997">
    <property type="entry name" value="TonB-dep_OMP_SusC/RagA_CS"/>
</dbReference>
<feature type="chain" id="PRO_5047212415" evidence="10">
    <location>
        <begin position="22"/>
        <end position="1033"/>
    </location>
</feature>
<dbReference type="InterPro" id="IPR023996">
    <property type="entry name" value="TonB-dep_OMP_SusC/RagA"/>
</dbReference>
<feature type="domain" description="TonB-dependent receptor-like beta-barrel" evidence="11">
    <location>
        <begin position="457"/>
        <end position="1000"/>
    </location>
</feature>
<dbReference type="SUPFAM" id="SSF56935">
    <property type="entry name" value="Porins"/>
    <property type="match status" value="1"/>
</dbReference>
<protein>
    <submittedName>
        <fullName evidence="13">SusC/RagA family TonB-linked outer membrane protein</fullName>
    </submittedName>
</protein>
<dbReference type="Pfam" id="PF00593">
    <property type="entry name" value="TonB_dep_Rec_b-barrel"/>
    <property type="match status" value="1"/>
</dbReference>
<reference evidence="13 14" key="1">
    <citation type="submission" date="2021-04" db="EMBL/GenBank/DDBJ databases">
        <title>Chitinophaga sp. nov., isolated from the rhizosphere soil.</title>
        <authorList>
            <person name="He S."/>
        </authorList>
    </citation>
    <scope>NUCLEOTIDE SEQUENCE [LARGE SCALE GENOMIC DNA]</scope>
    <source>
        <strain evidence="13 14">2R12</strain>
    </source>
</reference>
<comment type="caution">
    <text evidence="13">The sequence shown here is derived from an EMBL/GenBank/DDBJ whole genome shotgun (WGS) entry which is preliminary data.</text>
</comment>
<gene>
    <name evidence="13" type="ORF">KE626_07855</name>
</gene>
<evidence type="ECO:0000256" key="7">
    <source>
        <dbReference type="ARBA" id="ARBA00023237"/>
    </source>
</evidence>
<dbReference type="Proteomes" id="UP000676386">
    <property type="component" value="Unassembled WGS sequence"/>
</dbReference>
<keyword evidence="5 9" id="KW-0798">TonB box</keyword>
<dbReference type="PROSITE" id="PS52016">
    <property type="entry name" value="TONB_DEPENDENT_REC_3"/>
    <property type="match status" value="1"/>
</dbReference>
<comment type="subcellular location">
    <subcellularLocation>
        <location evidence="1 8">Cell outer membrane</location>
        <topology evidence="1 8">Multi-pass membrane protein</topology>
    </subcellularLocation>
</comment>
<evidence type="ECO:0000256" key="10">
    <source>
        <dbReference type="SAM" id="SignalP"/>
    </source>
</evidence>
<keyword evidence="10" id="KW-0732">Signal</keyword>
<accession>A0ABS5IW90</accession>
<dbReference type="InterPro" id="IPR036942">
    <property type="entry name" value="Beta-barrel_TonB_sf"/>
</dbReference>
<evidence type="ECO:0000256" key="4">
    <source>
        <dbReference type="ARBA" id="ARBA00022692"/>
    </source>
</evidence>
<dbReference type="Pfam" id="PF07715">
    <property type="entry name" value="Plug"/>
    <property type="match status" value="1"/>
</dbReference>
<dbReference type="NCBIfam" id="TIGR04056">
    <property type="entry name" value="OMP_RagA_SusC"/>
    <property type="match status" value="1"/>
</dbReference>
<evidence type="ECO:0000259" key="11">
    <source>
        <dbReference type="Pfam" id="PF00593"/>
    </source>
</evidence>
<evidence type="ECO:0000256" key="6">
    <source>
        <dbReference type="ARBA" id="ARBA00023136"/>
    </source>
</evidence>
<keyword evidence="3 8" id="KW-1134">Transmembrane beta strand</keyword>
<evidence type="ECO:0000259" key="12">
    <source>
        <dbReference type="Pfam" id="PF07715"/>
    </source>
</evidence>
<dbReference type="Gene3D" id="2.40.170.20">
    <property type="entry name" value="TonB-dependent receptor, beta-barrel domain"/>
    <property type="match status" value="1"/>
</dbReference>
<keyword evidence="7 8" id="KW-0998">Cell outer membrane</keyword>
<feature type="signal peptide" evidence="10">
    <location>
        <begin position="1"/>
        <end position="21"/>
    </location>
</feature>
<comment type="similarity">
    <text evidence="8 9">Belongs to the TonB-dependent receptor family.</text>
</comment>